<sequence>MDYQTISFNKKSHNRIYVDATKNSSGNSTWSGVYLNRKSANSHHRLNVTEIETTFYMLSLPIEERIAFYEDKYRLCMESETQLSDWIKNVKQKGPPSPLAEEKIMLPAKSKFSEILFSSVSTKSRSRHLSVQEATETTPTVRSSISTFLKKATGSLSTSYKQTQPKSTTPMPSSSYQKRFSFNRFSLSTKAKQQQPKKKRNTDLSQLPQNKTSLVYPENSISRAYDTTKKLSSKLLSKKPIPSFEPPPSETKATLIRNESIDSGIKMSDSSSFLSLKYTDEKLLGESQSTQVPTDIRDHFPLASFPSIDSIHLVVPPSHSSSIPPRSTCTRSKLDSAKLKEESIFIKKAKKQQEALVSSTKQEQQKKKNRASLLATSSLSTIRILSQKSQLLKR</sequence>
<name>A0A1C7NDC3_9FUNG</name>
<evidence type="ECO:0000313" key="2">
    <source>
        <dbReference type="EMBL" id="OBZ87081.1"/>
    </source>
</evidence>
<protein>
    <submittedName>
        <fullName evidence="2">Uncharacterized protein</fullName>
    </submittedName>
</protein>
<evidence type="ECO:0000313" key="3">
    <source>
        <dbReference type="Proteomes" id="UP000093000"/>
    </source>
</evidence>
<feature type="compositionally biased region" description="Polar residues" evidence="1">
    <location>
        <begin position="203"/>
        <end position="213"/>
    </location>
</feature>
<reference evidence="2 3" key="1">
    <citation type="submission" date="2016-03" db="EMBL/GenBank/DDBJ databases">
        <title>Choanephora cucurbitarum.</title>
        <authorList>
            <person name="Min B."/>
            <person name="Park H."/>
            <person name="Park J.-H."/>
            <person name="Shin H.-D."/>
            <person name="Choi I.-G."/>
        </authorList>
    </citation>
    <scope>NUCLEOTIDE SEQUENCE [LARGE SCALE GENOMIC DNA]</scope>
    <source>
        <strain evidence="2 3">KUS-F28377</strain>
    </source>
</reference>
<dbReference type="EMBL" id="LUGH01000249">
    <property type="protein sequence ID" value="OBZ87081.1"/>
    <property type="molecule type" value="Genomic_DNA"/>
</dbReference>
<proteinExistence type="predicted"/>
<dbReference type="Proteomes" id="UP000093000">
    <property type="component" value="Unassembled WGS sequence"/>
</dbReference>
<gene>
    <name evidence="2" type="ORF">A0J61_04881</name>
</gene>
<comment type="caution">
    <text evidence="2">The sequence shown here is derived from an EMBL/GenBank/DDBJ whole genome shotgun (WGS) entry which is preliminary data.</text>
</comment>
<feature type="compositionally biased region" description="Polar residues" evidence="1">
    <location>
        <begin position="156"/>
        <end position="194"/>
    </location>
</feature>
<dbReference type="InParanoid" id="A0A1C7NDC3"/>
<organism evidence="2 3">
    <name type="scientific">Choanephora cucurbitarum</name>
    <dbReference type="NCBI Taxonomy" id="101091"/>
    <lineage>
        <taxon>Eukaryota</taxon>
        <taxon>Fungi</taxon>
        <taxon>Fungi incertae sedis</taxon>
        <taxon>Mucoromycota</taxon>
        <taxon>Mucoromycotina</taxon>
        <taxon>Mucoromycetes</taxon>
        <taxon>Mucorales</taxon>
        <taxon>Mucorineae</taxon>
        <taxon>Choanephoraceae</taxon>
        <taxon>Choanephoroideae</taxon>
        <taxon>Choanephora</taxon>
    </lineage>
</organism>
<dbReference type="AlphaFoldDB" id="A0A1C7NDC3"/>
<keyword evidence="3" id="KW-1185">Reference proteome</keyword>
<evidence type="ECO:0000256" key="1">
    <source>
        <dbReference type="SAM" id="MobiDB-lite"/>
    </source>
</evidence>
<feature type="region of interest" description="Disordered" evidence="1">
    <location>
        <begin position="156"/>
        <end position="213"/>
    </location>
</feature>
<accession>A0A1C7NDC3</accession>
<dbReference type="OrthoDB" id="2286688at2759"/>